<evidence type="ECO:0000256" key="1">
    <source>
        <dbReference type="ARBA" id="ARBA00022884"/>
    </source>
</evidence>
<evidence type="ECO:0000313" key="4">
    <source>
        <dbReference type="Proteomes" id="UP000800041"/>
    </source>
</evidence>
<dbReference type="EMBL" id="ML977142">
    <property type="protein sequence ID" value="KAF1990555.1"/>
    <property type="molecule type" value="Genomic_DNA"/>
</dbReference>
<dbReference type="GO" id="GO:0005634">
    <property type="term" value="C:nucleus"/>
    <property type="evidence" value="ECO:0007669"/>
    <property type="project" value="UniProtKB-ARBA"/>
</dbReference>
<proteinExistence type="predicted"/>
<feature type="non-terminal residue" evidence="3">
    <location>
        <position position="1"/>
    </location>
</feature>
<dbReference type="InterPro" id="IPR036397">
    <property type="entry name" value="RNaseH_sf"/>
</dbReference>
<dbReference type="SUPFAM" id="SSF53098">
    <property type="entry name" value="Ribonuclease H-like"/>
    <property type="match status" value="1"/>
</dbReference>
<evidence type="ECO:0000259" key="2">
    <source>
        <dbReference type="PROSITE" id="PS50994"/>
    </source>
</evidence>
<dbReference type="GO" id="GO:0003723">
    <property type="term" value="F:RNA binding"/>
    <property type="evidence" value="ECO:0007669"/>
    <property type="project" value="UniProtKB-KW"/>
</dbReference>
<dbReference type="OrthoDB" id="3780108at2759"/>
<dbReference type="InterPro" id="IPR001584">
    <property type="entry name" value="Integrase_cat-core"/>
</dbReference>
<organism evidence="3 4">
    <name type="scientific">Aulographum hederae CBS 113979</name>
    <dbReference type="NCBI Taxonomy" id="1176131"/>
    <lineage>
        <taxon>Eukaryota</taxon>
        <taxon>Fungi</taxon>
        <taxon>Dikarya</taxon>
        <taxon>Ascomycota</taxon>
        <taxon>Pezizomycotina</taxon>
        <taxon>Dothideomycetes</taxon>
        <taxon>Pleosporomycetidae</taxon>
        <taxon>Aulographales</taxon>
        <taxon>Aulographaceae</taxon>
    </lineage>
</organism>
<dbReference type="Gene3D" id="3.30.420.10">
    <property type="entry name" value="Ribonuclease H-like superfamily/Ribonuclease H"/>
    <property type="match status" value="1"/>
</dbReference>
<sequence>LHRWGNQAFRGILLDTGAEGSSTVGFPQAEAFIREYGGNIDASRAGEVRVLFGIGSTTSIGSLVVQMPIGEATFHVVDTKPPTPFLLTIDGMDTTGVYLNNITNEIYHHDGRKWPVQRFIGHPFLTWGKASMIFMTETELRQLHRRFGHPSVNRLVKTLEKAGHDDESHRTILTRIADFCHHCQVYGRAPGRFRFTLKSDPIFNHTVIVDVMYLEGNLPTLHVVDEATSFQAARFLKNISAQHTWEMLRLCWIDTYLGPPEVIKHDAGKNFKSAIFRQSATALHIATKAIPIEAAHAIGLVERYHAPLRRAYQIISSELHDQNISRDTCLQMAVKAVNDTAGYDGLIPTLLVFGAFPRMSHDDPPSLSTTERAAAIRTAMSEVAKLHAKRQVSDALRARNGPQTNRIRELPIGSEVLVWRIHEKAWHGPYKLMGINDETCHIDTGKKNHLEFRITAVKPYHREAIPE</sequence>
<reference evidence="3" key="1">
    <citation type="journal article" date="2020" name="Stud. Mycol.">
        <title>101 Dothideomycetes genomes: a test case for predicting lifestyles and emergence of pathogens.</title>
        <authorList>
            <person name="Haridas S."/>
            <person name="Albert R."/>
            <person name="Binder M."/>
            <person name="Bloem J."/>
            <person name="Labutti K."/>
            <person name="Salamov A."/>
            <person name="Andreopoulos B."/>
            <person name="Baker S."/>
            <person name="Barry K."/>
            <person name="Bills G."/>
            <person name="Bluhm B."/>
            <person name="Cannon C."/>
            <person name="Castanera R."/>
            <person name="Culley D."/>
            <person name="Daum C."/>
            <person name="Ezra D."/>
            <person name="Gonzalez J."/>
            <person name="Henrissat B."/>
            <person name="Kuo A."/>
            <person name="Liang C."/>
            <person name="Lipzen A."/>
            <person name="Lutzoni F."/>
            <person name="Magnuson J."/>
            <person name="Mondo S."/>
            <person name="Nolan M."/>
            <person name="Ohm R."/>
            <person name="Pangilinan J."/>
            <person name="Park H.-J."/>
            <person name="Ramirez L."/>
            <person name="Alfaro M."/>
            <person name="Sun H."/>
            <person name="Tritt A."/>
            <person name="Yoshinaga Y."/>
            <person name="Zwiers L.-H."/>
            <person name="Turgeon B."/>
            <person name="Goodwin S."/>
            <person name="Spatafora J."/>
            <person name="Crous P."/>
            <person name="Grigoriev I."/>
        </authorList>
    </citation>
    <scope>NUCLEOTIDE SEQUENCE</scope>
    <source>
        <strain evidence="3">CBS 113979</strain>
    </source>
</reference>
<dbReference type="GO" id="GO:0015074">
    <property type="term" value="P:DNA integration"/>
    <property type="evidence" value="ECO:0007669"/>
    <property type="project" value="InterPro"/>
</dbReference>
<name>A0A6G1HBL9_9PEZI</name>
<accession>A0A6G1HBL9</accession>
<gene>
    <name evidence="3" type="ORF">K402DRAFT_303635</name>
</gene>
<keyword evidence="4" id="KW-1185">Reference proteome</keyword>
<keyword evidence="1" id="KW-0694">RNA-binding</keyword>
<dbReference type="PROSITE" id="PS50994">
    <property type="entry name" value="INTEGRASE"/>
    <property type="match status" value="1"/>
</dbReference>
<feature type="domain" description="Integrase catalytic" evidence="2">
    <location>
        <begin position="197"/>
        <end position="365"/>
    </location>
</feature>
<protein>
    <recommendedName>
        <fullName evidence="2">Integrase catalytic domain-containing protein</fullName>
    </recommendedName>
</protein>
<feature type="non-terminal residue" evidence="3">
    <location>
        <position position="467"/>
    </location>
</feature>
<evidence type="ECO:0000313" key="3">
    <source>
        <dbReference type="EMBL" id="KAF1990555.1"/>
    </source>
</evidence>
<dbReference type="Proteomes" id="UP000800041">
    <property type="component" value="Unassembled WGS sequence"/>
</dbReference>
<dbReference type="AlphaFoldDB" id="A0A6G1HBL9"/>
<dbReference type="InterPro" id="IPR012337">
    <property type="entry name" value="RNaseH-like_sf"/>
</dbReference>